<keyword evidence="1" id="KW-0732">Signal</keyword>
<evidence type="ECO:0000313" key="2">
    <source>
        <dbReference type="EMBL" id="SUC11746.1"/>
    </source>
</evidence>
<proteinExistence type="predicted"/>
<dbReference type="InterPro" id="IPR024453">
    <property type="entry name" value="Peptidase_C92"/>
</dbReference>
<evidence type="ECO:0000313" key="3">
    <source>
        <dbReference type="Proteomes" id="UP000254235"/>
    </source>
</evidence>
<dbReference type="SUPFAM" id="SSF54001">
    <property type="entry name" value="Cysteine proteinases"/>
    <property type="match status" value="1"/>
</dbReference>
<dbReference type="RefSeq" id="WP_115082965.1">
    <property type="nucleotide sequence ID" value="NZ_CALBEW010000080.1"/>
</dbReference>
<sequence length="217" mass="24508">MKLKKTLSNLILLSLILLTGCSAESIQEENISLQNLHEGDLMFVVKEESNPITDATQGIDGLKIDHVAIFHHTDSTDYALEAISKGVVLTPLAKFLERTKGKEGKPLVAVGRVIADCDMSASMKRALNYLGRPYDHFYMPDDKEIYCSELVQKSYIDHRGHNVFPTIPMSFHDENGKILDFWIQFYSFYHREVPEGEPGTNPGQLSRDKAIKVAYNF</sequence>
<name>A0A379EZC6_9BACT</name>
<feature type="chain" id="PRO_5016689845" evidence="1">
    <location>
        <begin position="24"/>
        <end position="217"/>
    </location>
</feature>
<dbReference type="Gene3D" id="3.90.1720.10">
    <property type="entry name" value="endopeptidase domain like (from Nostoc punctiforme)"/>
    <property type="match status" value="1"/>
</dbReference>
<reference evidence="2 3" key="1">
    <citation type="submission" date="2018-06" db="EMBL/GenBank/DDBJ databases">
        <authorList>
            <consortium name="Pathogen Informatics"/>
            <person name="Doyle S."/>
        </authorList>
    </citation>
    <scope>NUCLEOTIDE SEQUENCE [LARGE SCALE GENOMIC DNA]</scope>
    <source>
        <strain evidence="2 3">NCTC13043</strain>
    </source>
</reference>
<dbReference type="Pfam" id="PF05708">
    <property type="entry name" value="Peptidase_C92"/>
    <property type="match status" value="1"/>
</dbReference>
<dbReference type="GeneID" id="78570327"/>
<dbReference type="PROSITE" id="PS51257">
    <property type="entry name" value="PROKAR_LIPOPROTEIN"/>
    <property type="match status" value="1"/>
</dbReference>
<protein>
    <submittedName>
        <fullName evidence="2">Uncharacterized distant relative of cell wall-associated hydrolases</fullName>
    </submittedName>
</protein>
<dbReference type="EMBL" id="UGTP01000001">
    <property type="protein sequence ID" value="SUC11746.1"/>
    <property type="molecule type" value="Genomic_DNA"/>
</dbReference>
<organism evidence="2 3">
    <name type="scientific">Prevotella pallens</name>
    <dbReference type="NCBI Taxonomy" id="60133"/>
    <lineage>
        <taxon>Bacteria</taxon>
        <taxon>Pseudomonadati</taxon>
        <taxon>Bacteroidota</taxon>
        <taxon>Bacteroidia</taxon>
        <taxon>Bacteroidales</taxon>
        <taxon>Prevotellaceae</taxon>
        <taxon>Prevotella</taxon>
    </lineage>
</organism>
<dbReference type="OrthoDB" id="195541at2"/>
<keyword evidence="2" id="KW-0378">Hydrolase</keyword>
<evidence type="ECO:0000256" key="1">
    <source>
        <dbReference type="SAM" id="SignalP"/>
    </source>
</evidence>
<accession>A0A379EZC6</accession>
<feature type="signal peptide" evidence="1">
    <location>
        <begin position="1"/>
        <end position="23"/>
    </location>
</feature>
<gene>
    <name evidence="2" type="ORF">NCTC13043_00603</name>
</gene>
<dbReference type="GO" id="GO:0016787">
    <property type="term" value="F:hydrolase activity"/>
    <property type="evidence" value="ECO:0007669"/>
    <property type="project" value="UniProtKB-KW"/>
</dbReference>
<dbReference type="InterPro" id="IPR038765">
    <property type="entry name" value="Papain-like_cys_pep_sf"/>
</dbReference>
<dbReference type="Proteomes" id="UP000254235">
    <property type="component" value="Unassembled WGS sequence"/>
</dbReference>
<dbReference type="AlphaFoldDB" id="A0A379EZC6"/>